<dbReference type="Proteomes" id="UP000694941">
    <property type="component" value="Unplaced"/>
</dbReference>
<evidence type="ECO:0000256" key="12">
    <source>
        <dbReference type="ARBA" id="ARBA00023239"/>
    </source>
</evidence>
<evidence type="ECO:0000256" key="5">
    <source>
        <dbReference type="ARBA" id="ARBA00022516"/>
    </source>
</evidence>
<comment type="function">
    <text evidence="14">Catalyzes the third of the four reactions of the long-chain fatty acids elongation cycle. This endoplasmic reticulum-bound enzymatic process, allows the addition of two carbons to the chain of long- and very long-chain fatty acids/VLCFAs per cycle. This enzyme catalyzes the dehydration of the 3-hydroxyacyl-CoA intermediate into trans-2,3-enoyl-CoA, within each cycle of fatty acid elongation. Thereby, it participates to the production of VLCFAs of different chain lengths that are involved in multiple biological processes as precursors of membrane lipids and lipid mediators.</text>
</comment>
<feature type="transmembrane region" description="Helical" evidence="14">
    <location>
        <begin position="46"/>
        <end position="65"/>
    </location>
</feature>
<accession>A0ABM1BS27</accession>
<reference evidence="16" key="1">
    <citation type="submission" date="2025-08" db="UniProtKB">
        <authorList>
            <consortium name="RefSeq"/>
        </authorList>
    </citation>
    <scope>IDENTIFICATION</scope>
    <source>
        <tissue evidence="16">Muscle</tissue>
    </source>
</reference>
<keyword evidence="8 14" id="KW-1133">Transmembrane helix</keyword>
<keyword evidence="9 14" id="KW-0443">Lipid metabolism</keyword>
<comment type="similarity">
    <text evidence="3 14">Belongs to the very long-chain fatty acids dehydratase HACD family.</text>
</comment>
<dbReference type="RefSeq" id="XP_013787575.1">
    <property type="nucleotide sequence ID" value="XM_013932121.2"/>
</dbReference>
<dbReference type="Pfam" id="PF04387">
    <property type="entry name" value="PTPLA"/>
    <property type="match status" value="1"/>
</dbReference>
<evidence type="ECO:0000256" key="9">
    <source>
        <dbReference type="ARBA" id="ARBA00023098"/>
    </source>
</evidence>
<evidence type="ECO:0000256" key="11">
    <source>
        <dbReference type="ARBA" id="ARBA00023160"/>
    </source>
</evidence>
<dbReference type="InterPro" id="IPR007482">
    <property type="entry name" value="Tyr_Pase-like_PTPLA"/>
</dbReference>
<keyword evidence="6 14" id="KW-0812">Transmembrane</keyword>
<keyword evidence="5 14" id="KW-0444">Lipid biosynthesis</keyword>
<evidence type="ECO:0000256" key="1">
    <source>
        <dbReference type="ARBA" id="ARBA00004141"/>
    </source>
</evidence>
<sequence>YSLFVVLYPTGVTGEILTMLAAFPYIRDRQTLSILLPNRANISFHFHYVLIGILLSYVPFFPQLFGHLLKQRRRVLSPVKEDAKEQ</sequence>
<evidence type="ECO:0000256" key="7">
    <source>
        <dbReference type="ARBA" id="ARBA00022832"/>
    </source>
</evidence>
<comment type="caution">
    <text evidence="14">Lacks conserved residue(s) required for the propagation of feature annotation.</text>
</comment>
<dbReference type="EC" id="4.2.1.134" evidence="4 14"/>
<evidence type="ECO:0000256" key="14">
    <source>
        <dbReference type="RuleBase" id="RU363109"/>
    </source>
</evidence>
<name>A0ABM1BS27_LIMPO</name>
<evidence type="ECO:0000256" key="6">
    <source>
        <dbReference type="ARBA" id="ARBA00022692"/>
    </source>
</evidence>
<evidence type="ECO:0000256" key="2">
    <source>
        <dbReference type="ARBA" id="ARBA00005194"/>
    </source>
</evidence>
<evidence type="ECO:0000256" key="13">
    <source>
        <dbReference type="ARBA" id="ARBA00036671"/>
    </source>
</evidence>
<keyword evidence="10 14" id="KW-0472">Membrane</keyword>
<keyword evidence="14" id="KW-0256">Endoplasmic reticulum</keyword>
<feature type="non-terminal residue" evidence="16">
    <location>
        <position position="1"/>
    </location>
</feature>
<gene>
    <name evidence="16" type="primary">LOC106471521</name>
</gene>
<evidence type="ECO:0000256" key="10">
    <source>
        <dbReference type="ARBA" id="ARBA00023136"/>
    </source>
</evidence>
<keyword evidence="11 14" id="KW-0275">Fatty acid biosynthesis</keyword>
<evidence type="ECO:0000313" key="15">
    <source>
        <dbReference type="Proteomes" id="UP000694941"/>
    </source>
</evidence>
<proteinExistence type="inferred from homology"/>
<comment type="subcellular location">
    <subcellularLocation>
        <location evidence="14">Endoplasmic reticulum membrane</location>
        <topology evidence="14">Multi-pass membrane protein</topology>
    </subcellularLocation>
    <subcellularLocation>
        <location evidence="1">Membrane</location>
        <topology evidence="1">Multi-pass membrane protein</topology>
    </subcellularLocation>
</comment>
<comment type="pathway">
    <text evidence="2 14">Lipid metabolism; fatty acid biosynthesis.</text>
</comment>
<organism evidence="15 16">
    <name type="scientific">Limulus polyphemus</name>
    <name type="common">Atlantic horseshoe crab</name>
    <dbReference type="NCBI Taxonomy" id="6850"/>
    <lineage>
        <taxon>Eukaryota</taxon>
        <taxon>Metazoa</taxon>
        <taxon>Ecdysozoa</taxon>
        <taxon>Arthropoda</taxon>
        <taxon>Chelicerata</taxon>
        <taxon>Merostomata</taxon>
        <taxon>Xiphosura</taxon>
        <taxon>Limulidae</taxon>
        <taxon>Limulus</taxon>
    </lineage>
</organism>
<feature type="transmembrane region" description="Helical" evidence="14">
    <location>
        <begin position="6"/>
        <end position="26"/>
    </location>
</feature>
<evidence type="ECO:0000256" key="3">
    <source>
        <dbReference type="ARBA" id="ARBA00007811"/>
    </source>
</evidence>
<protein>
    <recommendedName>
        <fullName evidence="4 14">Very-long-chain (3R)-3-hydroxyacyl-CoA dehydratase</fullName>
        <ecNumber evidence="4 14">4.2.1.134</ecNumber>
    </recommendedName>
</protein>
<dbReference type="GeneID" id="106471521"/>
<evidence type="ECO:0000256" key="8">
    <source>
        <dbReference type="ARBA" id="ARBA00022989"/>
    </source>
</evidence>
<dbReference type="PANTHER" id="PTHR11035:SF3">
    <property type="entry name" value="VERY-LONG-CHAIN (3R)-3-HYDROXYACYL-COA DEHYDRATASE"/>
    <property type="match status" value="1"/>
</dbReference>
<dbReference type="PANTHER" id="PTHR11035">
    <property type="entry name" value="VERY-LONG-CHAIN (3R)-3-HYDROXYACYL-COA DEHYDRATASE"/>
    <property type="match status" value="1"/>
</dbReference>
<keyword evidence="7 14" id="KW-0276">Fatty acid metabolism</keyword>
<keyword evidence="12 14" id="KW-0456">Lyase</keyword>
<evidence type="ECO:0000313" key="16">
    <source>
        <dbReference type="RefSeq" id="XP_013787575.1"/>
    </source>
</evidence>
<evidence type="ECO:0000256" key="4">
    <source>
        <dbReference type="ARBA" id="ARBA00013122"/>
    </source>
</evidence>
<comment type="catalytic activity">
    <reaction evidence="13 14">
        <text>a very-long-chain (3R)-3-hydroxyacyl-CoA = a very-long-chain (2E)-enoyl-CoA + H2O</text>
        <dbReference type="Rhea" id="RHEA:45812"/>
        <dbReference type="ChEBI" id="CHEBI:15377"/>
        <dbReference type="ChEBI" id="CHEBI:83728"/>
        <dbReference type="ChEBI" id="CHEBI:85440"/>
        <dbReference type="EC" id="4.2.1.134"/>
    </reaction>
</comment>
<keyword evidence="15" id="KW-1185">Reference proteome</keyword>